<organism evidence="1 2">
    <name type="scientific">Eumeta variegata</name>
    <name type="common">Bagworm moth</name>
    <name type="synonym">Eumeta japonica</name>
    <dbReference type="NCBI Taxonomy" id="151549"/>
    <lineage>
        <taxon>Eukaryota</taxon>
        <taxon>Metazoa</taxon>
        <taxon>Ecdysozoa</taxon>
        <taxon>Arthropoda</taxon>
        <taxon>Hexapoda</taxon>
        <taxon>Insecta</taxon>
        <taxon>Pterygota</taxon>
        <taxon>Neoptera</taxon>
        <taxon>Endopterygota</taxon>
        <taxon>Lepidoptera</taxon>
        <taxon>Glossata</taxon>
        <taxon>Ditrysia</taxon>
        <taxon>Tineoidea</taxon>
        <taxon>Psychidae</taxon>
        <taxon>Oiketicinae</taxon>
        <taxon>Eumeta</taxon>
    </lineage>
</organism>
<dbReference type="EMBL" id="BGZK01001358">
    <property type="protein sequence ID" value="GBP78129.1"/>
    <property type="molecule type" value="Genomic_DNA"/>
</dbReference>
<keyword evidence="2" id="KW-1185">Reference proteome</keyword>
<dbReference type="AlphaFoldDB" id="A0A4C1YU09"/>
<evidence type="ECO:0000313" key="1">
    <source>
        <dbReference type="EMBL" id="GBP78129.1"/>
    </source>
</evidence>
<accession>A0A4C1YU09</accession>
<gene>
    <name evidence="1" type="ORF">EVAR_59923_1</name>
</gene>
<proteinExistence type="predicted"/>
<dbReference type="Proteomes" id="UP000299102">
    <property type="component" value="Unassembled WGS sequence"/>
</dbReference>
<name>A0A4C1YU09_EUMVA</name>
<evidence type="ECO:0000313" key="2">
    <source>
        <dbReference type="Proteomes" id="UP000299102"/>
    </source>
</evidence>
<comment type="caution">
    <text evidence="1">The sequence shown here is derived from an EMBL/GenBank/DDBJ whole genome shotgun (WGS) entry which is preliminary data.</text>
</comment>
<reference evidence="1 2" key="1">
    <citation type="journal article" date="2019" name="Commun. Biol.">
        <title>The bagworm genome reveals a unique fibroin gene that provides high tensile strength.</title>
        <authorList>
            <person name="Kono N."/>
            <person name="Nakamura H."/>
            <person name="Ohtoshi R."/>
            <person name="Tomita M."/>
            <person name="Numata K."/>
            <person name="Arakawa K."/>
        </authorList>
    </citation>
    <scope>NUCLEOTIDE SEQUENCE [LARGE SCALE GENOMIC DNA]</scope>
</reference>
<evidence type="ECO:0008006" key="3">
    <source>
        <dbReference type="Google" id="ProtNLM"/>
    </source>
</evidence>
<protein>
    <recommendedName>
        <fullName evidence="3">Mos1 transposase HTH domain-containing protein</fullName>
    </recommendedName>
</protein>
<dbReference type="OrthoDB" id="10017160at2759"/>
<sequence>MSHVDVKSAVGGRRGRCERKTNRCEKFRLRDRPRHCSLICFDAKLRMAFKEEKPSKATVYRWFDEFKCALLTLADEE</sequence>